<dbReference type="EMBL" id="VZOK01000004">
    <property type="protein sequence ID" value="KAB0640715.1"/>
    <property type="molecule type" value="Genomic_DNA"/>
</dbReference>
<dbReference type="AlphaFoldDB" id="A0A6L3N370"/>
<feature type="region of interest" description="Disordered" evidence="1">
    <location>
        <begin position="1"/>
        <end position="48"/>
    </location>
</feature>
<evidence type="ECO:0000256" key="1">
    <source>
        <dbReference type="SAM" id="MobiDB-lite"/>
    </source>
</evidence>
<accession>A0A6L3N370</accession>
<comment type="caution">
    <text evidence="2">The sequence shown here is derived from an EMBL/GenBank/DDBJ whole genome shotgun (WGS) entry which is preliminary data.</text>
</comment>
<sequence>MFSKKKPEGTEDQAYDLMNLGGFGGLKRKSSPGTEASQPPQAQQKPSIPQQVLEQLLAWGMENVRNNPNNDKSKQILQLVSQHKTDKDVLHIAEIIFDSFDKVLEDQDSDAFVNERDKVESFIATTNRQQELSMLASCIANLYAANIAARMRQKSGSADSKQIVTIMGILAQNYSNLM</sequence>
<evidence type="ECO:0000313" key="2">
    <source>
        <dbReference type="EMBL" id="KAB0640715.1"/>
    </source>
</evidence>
<evidence type="ECO:0000313" key="3">
    <source>
        <dbReference type="Proteomes" id="UP000473470"/>
    </source>
</evidence>
<gene>
    <name evidence="2" type="ORF">F7R25_04240</name>
</gene>
<proteinExistence type="predicted"/>
<name>A0A6L3N370_9BURK</name>
<reference evidence="2 3" key="1">
    <citation type="submission" date="2019-09" db="EMBL/GenBank/DDBJ databases">
        <title>Draft genome sequences of 48 bacterial type strains from the CCUG.</title>
        <authorList>
            <person name="Tunovic T."/>
            <person name="Pineiro-Iglesias B."/>
            <person name="Unosson C."/>
            <person name="Inganas E."/>
            <person name="Ohlen M."/>
            <person name="Cardew S."/>
            <person name="Jensie-Markopoulos S."/>
            <person name="Salva-Serra F."/>
            <person name="Jaen-Luchoro D."/>
            <person name="Karlsson R."/>
            <person name="Svensson-Stadler L."/>
            <person name="Chun J."/>
            <person name="Moore E."/>
        </authorList>
    </citation>
    <scope>NUCLEOTIDE SEQUENCE [LARGE SCALE GENOMIC DNA]</scope>
    <source>
        <strain evidence="2 3">CCUG 65686</strain>
    </source>
</reference>
<dbReference type="Proteomes" id="UP000473470">
    <property type="component" value="Unassembled WGS sequence"/>
</dbReference>
<dbReference type="RefSeq" id="WP_150998548.1">
    <property type="nucleotide sequence ID" value="NZ_CABVPM010000001.1"/>
</dbReference>
<protein>
    <submittedName>
        <fullName evidence="2">Uncharacterized protein</fullName>
    </submittedName>
</protein>
<feature type="compositionally biased region" description="Low complexity" evidence="1">
    <location>
        <begin position="36"/>
        <end position="48"/>
    </location>
</feature>
<organism evidence="2 3">
    <name type="scientific">Burkholderia stagnalis</name>
    <dbReference type="NCBI Taxonomy" id="1503054"/>
    <lineage>
        <taxon>Bacteria</taxon>
        <taxon>Pseudomonadati</taxon>
        <taxon>Pseudomonadota</taxon>
        <taxon>Betaproteobacteria</taxon>
        <taxon>Burkholderiales</taxon>
        <taxon>Burkholderiaceae</taxon>
        <taxon>Burkholderia</taxon>
        <taxon>Burkholderia cepacia complex</taxon>
    </lineage>
</organism>